<keyword evidence="12" id="KW-0378">Hydrolase</keyword>
<dbReference type="EC" id="3.2.1.39" evidence="5"/>
<keyword evidence="16" id="KW-0449">Lipoprotein</keyword>
<dbReference type="InterPro" id="IPR017853">
    <property type="entry name" value="GH"/>
</dbReference>
<dbReference type="Pfam" id="PF00332">
    <property type="entry name" value="Glyco_hydro_17"/>
    <property type="match status" value="1"/>
</dbReference>
<organism evidence="24 25">
    <name type="scientific">Dichotomopilus funicola</name>
    <dbReference type="NCBI Taxonomy" id="1934379"/>
    <lineage>
        <taxon>Eukaryota</taxon>
        <taxon>Fungi</taxon>
        <taxon>Dikarya</taxon>
        <taxon>Ascomycota</taxon>
        <taxon>Pezizomycotina</taxon>
        <taxon>Sordariomycetes</taxon>
        <taxon>Sordariomycetidae</taxon>
        <taxon>Sordariales</taxon>
        <taxon>Chaetomiaceae</taxon>
        <taxon>Dichotomopilus</taxon>
    </lineage>
</organism>
<keyword evidence="17" id="KW-0961">Cell wall biogenesis/degradation</keyword>
<protein>
    <recommendedName>
        <fullName evidence="6">Probable glucan endo-1,3-beta-glucosidase eglC</fullName>
        <ecNumber evidence="5">3.2.1.39</ecNumber>
    </recommendedName>
    <alternativeName>
        <fullName evidence="20">Endo-1,3-beta-glucanase eglC</fullName>
    </alternativeName>
    <alternativeName>
        <fullName evidence="21">Laminarinase eglC</fullName>
    </alternativeName>
</protein>
<keyword evidence="8" id="KW-0134">Cell wall</keyword>
<dbReference type="InterPro" id="IPR000490">
    <property type="entry name" value="Glyco_hydro_17"/>
</dbReference>
<comment type="function">
    <text evidence="19">Glucanases play a role in cell expansion during growth, in cell-cell fusion during mating, and in spore release during sporulation. This enzyme may be involved in beta-glucan degradation and also function biosynthetically as a transglycosylase.</text>
</comment>
<evidence type="ECO:0000256" key="9">
    <source>
        <dbReference type="ARBA" id="ARBA00022525"/>
    </source>
</evidence>
<evidence type="ECO:0000313" key="24">
    <source>
        <dbReference type="EMBL" id="KAK4145824.1"/>
    </source>
</evidence>
<comment type="caution">
    <text evidence="24">The sequence shown here is derived from an EMBL/GenBank/DDBJ whole genome shotgun (WGS) entry which is preliminary data.</text>
</comment>
<dbReference type="GO" id="GO:0098552">
    <property type="term" value="C:side of membrane"/>
    <property type="evidence" value="ECO:0007669"/>
    <property type="project" value="UniProtKB-KW"/>
</dbReference>
<keyword evidence="11 23" id="KW-0732">Signal</keyword>
<keyword evidence="7" id="KW-1003">Cell membrane</keyword>
<dbReference type="GO" id="GO:0005886">
    <property type="term" value="C:plasma membrane"/>
    <property type="evidence" value="ECO:0007669"/>
    <property type="project" value="UniProtKB-SubCell"/>
</dbReference>
<evidence type="ECO:0000256" key="10">
    <source>
        <dbReference type="ARBA" id="ARBA00022622"/>
    </source>
</evidence>
<evidence type="ECO:0000256" key="2">
    <source>
        <dbReference type="ARBA" id="ARBA00004191"/>
    </source>
</evidence>
<feature type="chain" id="PRO_5042902333" description="Probable glucan endo-1,3-beta-glucosidase eglC" evidence="23">
    <location>
        <begin position="20"/>
        <end position="302"/>
    </location>
</feature>
<evidence type="ECO:0000256" key="14">
    <source>
        <dbReference type="ARBA" id="ARBA00023180"/>
    </source>
</evidence>
<evidence type="ECO:0000256" key="6">
    <source>
        <dbReference type="ARBA" id="ARBA00019762"/>
    </source>
</evidence>
<dbReference type="GO" id="GO:0042973">
    <property type="term" value="F:glucan endo-1,3-beta-D-glucosidase activity"/>
    <property type="evidence" value="ECO:0007669"/>
    <property type="project" value="UniProtKB-EC"/>
</dbReference>
<evidence type="ECO:0000256" key="4">
    <source>
        <dbReference type="ARBA" id="ARBA00008773"/>
    </source>
</evidence>
<dbReference type="InterPro" id="IPR050732">
    <property type="entry name" value="Beta-glucan_modifiers"/>
</dbReference>
<dbReference type="GO" id="GO:0000272">
    <property type="term" value="P:polysaccharide catabolic process"/>
    <property type="evidence" value="ECO:0007669"/>
    <property type="project" value="UniProtKB-KW"/>
</dbReference>
<comment type="subcellular location">
    <subcellularLocation>
        <location evidence="3">Cell membrane</location>
        <topology evidence="3">Lipid-anchor</topology>
        <topology evidence="3">GPI-anchor</topology>
    </subcellularLocation>
    <subcellularLocation>
        <location evidence="2">Secreted</location>
        <location evidence="2">Cell wall</location>
    </subcellularLocation>
</comment>
<reference evidence="24" key="1">
    <citation type="journal article" date="2023" name="Mol. Phylogenet. Evol.">
        <title>Genome-scale phylogeny and comparative genomics of the fungal order Sordariales.</title>
        <authorList>
            <person name="Hensen N."/>
            <person name="Bonometti L."/>
            <person name="Westerberg I."/>
            <person name="Brannstrom I.O."/>
            <person name="Guillou S."/>
            <person name="Cros-Aarteil S."/>
            <person name="Calhoun S."/>
            <person name="Haridas S."/>
            <person name="Kuo A."/>
            <person name="Mondo S."/>
            <person name="Pangilinan J."/>
            <person name="Riley R."/>
            <person name="LaButti K."/>
            <person name="Andreopoulos B."/>
            <person name="Lipzen A."/>
            <person name="Chen C."/>
            <person name="Yan M."/>
            <person name="Daum C."/>
            <person name="Ng V."/>
            <person name="Clum A."/>
            <person name="Steindorff A."/>
            <person name="Ohm R.A."/>
            <person name="Martin F."/>
            <person name="Silar P."/>
            <person name="Natvig D.O."/>
            <person name="Lalanne C."/>
            <person name="Gautier V."/>
            <person name="Ament-Velasquez S.L."/>
            <person name="Kruys A."/>
            <person name="Hutchinson M.I."/>
            <person name="Powell A.J."/>
            <person name="Barry K."/>
            <person name="Miller A.N."/>
            <person name="Grigoriev I.V."/>
            <person name="Debuchy R."/>
            <person name="Gladieux P."/>
            <person name="Hiltunen Thoren M."/>
            <person name="Johannesson H."/>
        </authorList>
    </citation>
    <scope>NUCLEOTIDE SEQUENCE</scope>
    <source>
        <strain evidence="24">CBS 141.50</strain>
    </source>
</reference>
<keyword evidence="14" id="KW-0325">Glycoprotein</keyword>
<sequence length="302" mass="33162">MRGILSLTAFLAALSPAVALHQGFNYGAFFTDTSPKKQADFEADFKLAQDLQGFPTGTFNSARLYTMVLAALTTAMRIYSKPFTDLVMGISVGSEDLYRSSAAGRSMNAGPGATAAEIMKYIRQLRERLRGTPLQGVKIGHVDTWSEWVDEGNREVLRAVEFVGMDAYSYWQGKMENGVEQAGRLFNMAMTETDVVVEKVWEEGGLFSKNLTSVWVTETGFPVSGMTVGKAVPSKENALRFWQEVGCGMLFGRVNTWWYTLRDVGRGTPVPSFGILDGSMGGQPLFELSCEKKGEEGICDAE</sequence>
<evidence type="ECO:0000256" key="17">
    <source>
        <dbReference type="ARBA" id="ARBA00023316"/>
    </source>
</evidence>
<keyword evidence="18" id="KW-0624">Polysaccharide degradation</keyword>
<dbReference type="GO" id="GO:0071555">
    <property type="term" value="P:cell wall organization"/>
    <property type="evidence" value="ECO:0007669"/>
    <property type="project" value="UniProtKB-KW"/>
</dbReference>
<evidence type="ECO:0000256" key="8">
    <source>
        <dbReference type="ARBA" id="ARBA00022512"/>
    </source>
</evidence>
<dbReference type="GO" id="GO:0009277">
    <property type="term" value="C:fungal-type cell wall"/>
    <property type="evidence" value="ECO:0007669"/>
    <property type="project" value="TreeGrafter"/>
</dbReference>
<keyword evidence="9" id="KW-0964">Secreted</keyword>
<evidence type="ECO:0000256" key="23">
    <source>
        <dbReference type="SAM" id="SignalP"/>
    </source>
</evidence>
<dbReference type="GO" id="GO:0005576">
    <property type="term" value="C:extracellular region"/>
    <property type="evidence" value="ECO:0007669"/>
    <property type="project" value="TreeGrafter"/>
</dbReference>
<evidence type="ECO:0000256" key="19">
    <source>
        <dbReference type="ARBA" id="ARBA00025152"/>
    </source>
</evidence>
<comment type="catalytic activity">
    <reaction evidence="1">
        <text>Hydrolysis of (1-&gt;3)-beta-D-glucosidic linkages in (1-&gt;3)-beta-D-glucans.</text>
        <dbReference type="EC" id="3.2.1.39"/>
    </reaction>
</comment>
<keyword evidence="10" id="KW-0336">GPI-anchor</keyword>
<name>A0AAN6ZQ23_9PEZI</name>
<dbReference type="EMBL" id="MU853565">
    <property type="protein sequence ID" value="KAK4145824.1"/>
    <property type="molecule type" value="Genomic_DNA"/>
</dbReference>
<dbReference type="PANTHER" id="PTHR16631:SF13">
    <property type="entry name" value="GLUCAN ENDO-1,3-BETA-GLUCOSIDASE EGLC-RELATED"/>
    <property type="match status" value="1"/>
</dbReference>
<dbReference type="GeneID" id="87819768"/>
<evidence type="ECO:0000313" key="25">
    <source>
        <dbReference type="Proteomes" id="UP001302676"/>
    </source>
</evidence>
<evidence type="ECO:0000256" key="7">
    <source>
        <dbReference type="ARBA" id="ARBA00022475"/>
    </source>
</evidence>
<evidence type="ECO:0000256" key="5">
    <source>
        <dbReference type="ARBA" id="ARBA00012780"/>
    </source>
</evidence>
<gene>
    <name evidence="24" type="ORF">C8A04DRAFT_35395</name>
</gene>
<feature type="signal peptide" evidence="23">
    <location>
        <begin position="1"/>
        <end position="19"/>
    </location>
</feature>
<dbReference type="AlphaFoldDB" id="A0AAN6ZQ23"/>
<evidence type="ECO:0000256" key="16">
    <source>
        <dbReference type="ARBA" id="ARBA00023288"/>
    </source>
</evidence>
<dbReference type="SUPFAM" id="SSF51445">
    <property type="entry name" value="(Trans)glycosidases"/>
    <property type="match status" value="1"/>
</dbReference>
<keyword evidence="15" id="KW-0119">Carbohydrate metabolism</keyword>
<dbReference type="PANTHER" id="PTHR16631">
    <property type="entry name" value="GLUCAN 1,3-BETA-GLUCOSIDASE"/>
    <property type="match status" value="1"/>
</dbReference>
<keyword evidence="13" id="KW-0472">Membrane</keyword>
<evidence type="ECO:0000256" key="20">
    <source>
        <dbReference type="ARBA" id="ARBA00032134"/>
    </source>
</evidence>
<evidence type="ECO:0000256" key="18">
    <source>
        <dbReference type="ARBA" id="ARBA00023326"/>
    </source>
</evidence>
<dbReference type="RefSeq" id="XP_062639195.1">
    <property type="nucleotide sequence ID" value="XM_062783155.1"/>
</dbReference>
<comment type="similarity">
    <text evidence="4 22">Belongs to the glycosyl hydrolase 17 family.</text>
</comment>
<dbReference type="Proteomes" id="UP001302676">
    <property type="component" value="Unassembled WGS sequence"/>
</dbReference>
<evidence type="ECO:0000256" key="15">
    <source>
        <dbReference type="ARBA" id="ARBA00023277"/>
    </source>
</evidence>
<accession>A0AAN6ZQ23</accession>
<evidence type="ECO:0000256" key="21">
    <source>
        <dbReference type="ARBA" id="ARBA00032906"/>
    </source>
</evidence>
<evidence type="ECO:0000256" key="22">
    <source>
        <dbReference type="RuleBase" id="RU004335"/>
    </source>
</evidence>
<evidence type="ECO:0000256" key="13">
    <source>
        <dbReference type="ARBA" id="ARBA00023136"/>
    </source>
</evidence>
<evidence type="ECO:0000256" key="11">
    <source>
        <dbReference type="ARBA" id="ARBA00022729"/>
    </source>
</evidence>
<keyword evidence="25" id="KW-1185">Reference proteome</keyword>
<dbReference type="GO" id="GO:0009986">
    <property type="term" value="C:cell surface"/>
    <property type="evidence" value="ECO:0007669"/>
    <property type="project" value="TreeGrafter"/>
</dbReference>
<proteinExistence type="inferred from homology"/>
<evidence type="ECO:0000256" key="12">
    <source>
        <dbReference type="ARBA" id="ARBA00022801"/>
    </source>
</evidence>
<reference evidence="24" key="2">
    <citation type="submission" date="2023-05" db="EMBL/GenBank/DDBJ databases">
        <authorList>
            <consortium name="Lawrence Berkeley National Laboratory"/>
            <person name="Steindorff A."/>
            <person name="Hensen N."/>
            <person name="Bonometti L."/>
            <person name="Westerberg I."/>
            <person name="Brannstrom I.O."/>
            <person name="Guillou S."/>
            <person name="Cros-Aarteil S."/>
            <person name="Calhoun S."/>
            <person name="Haridas S."/>
            <person name="Kuo A."/>
            <person name="Mondo S."/>
            <person name="Pangilinan J."/>
            <person name="Riley R."/>
            <person name="Labutti K."/>
            <person name="Andreopoulos B."/>
            <person name="Lipzen A."/>
            <person name="Chen C."/>
            <person name="Yanf M."/>
            <person name="Daum C."/>
            <person name="Ng V."/>
            <person name="Clum A."/>
            <person name="Ohm R."/>
            <person name="Martin F."/>
            <person name="Silar P."/>
            <person name="Natvig D."/>
            <person name="Lalanne C."/>
            <person name="Gautier V."/>
            <person name="Ament-Velasquez S.L."/>
            <person name="Kruys A."/>
            <person name="Hutchinson M.I."/>
            <person name="Powell A.J."/>
            <person name="Barry K."/>
            <person name="Miller A.N."/>
            <person name="Grigoriev I.V."/>
            <person name="Debuchy R."/>
            <person name="Gladieux P."/>
            <person name="Thoren M.H."/>
            <person name="Johannesson H."/>
        </authorList>
    </citation>
    <scope>NUCLEOTIDE SEQUENCE</scope>
    <source>
        <strain evidence="24">CBS 141.50</strain>
    </source>
</reference>
<evidence type="ECO:0000256" key="1">
    <source>
        <dbReference type="ARBA" id="ARBA00000382"/>
    </source>
</evidence>
<evidence type="ECO:0000256" key="3">
    <source>
        <dbReference type="ARBA" id="ARBA00004609"/>
    </source>
</evidence>